<dbReference type="Pfam" id="PF00096">
    <property type="entry name" value="zf-C2H2"/>
    <property type="match status" value="2"/>
</dbReference>
<evidence type="ECO:0000256" key="1">
    <source>
        <dbReference type="ARBA" id="ARBA00022723"/>
    </source>
</evidence>
<feature type="domain" description="C2H2-type" evidence="6">
    <location>
        <begin position="461"/>
        <end position="489"/>
    </location>
</feature>
<gene>
    <name evidence="7" type="ORF">TGEB3V08_LOCUS332</name>
</gene>
<dbReference type="InterPro" id="IPR036236">
    <property type="entry name" value="Znf_C2H2_sf"/>
</dbReference>
<evidence type="ECO:0000256" key="5">
    <source>
        <dbReference type="PROSITE-ProRule" id="PRU00042"/>
    </source>
</evidence>
<organism evidence="7">
    <name type="scientific">Timema genevievae</name>
    <name type="common">Walking stick</name>
    <dbReference type="NCBI Taxonomy" id="629358"/>
    <lineage>
        <taxon>Eukaryota</taxon>
        <taxon>Metazoa</taxon>
        <taxon>Ecdysozoa</taxon>
        <taxon>Arthropoda</taxon>
        <taxon>Hexapoda</taxon>
        <taxon>Insecta</taxon>
        <taxon>Pterygota</taxon>
        <taxon>Neoptera</taxon>
        <taxon>Polyneoptera</taxon>
        <taxon>Phasmatodea</taxon>
        <taxon>Timematodea</taxon>
        <taxon>Timematoidea</taxon>
        <taxon>Timematidae</taxon>
        <taxon>Timema</taxon>
    </lineage>
</organism>
<keyword evidence="1" id="KW-0479">Metal-binding</keyword>
<proteinExistence type="predicted"/>
<feature type="domain" description="C2H2-type" evidence="6">
    <location>
        <begin position="338"/>
        <end position="360"/>
    </location>
</feature>
<dbReference type="Gene3D" id="3.30.160.60">
    <property type="entry name" value="Classic Zinc Finger"/>
    <property type="match status" value="4"/>
</dbReference>
<feature type="domain" description="C2H2-type" evidence="6">
    <location>
        <begin position="546"/>
        <end position="574"/>
    </location>
</feature>
<dbReference type="PROSITE" id="PS00028">
    <property type="entry name" value="ZINC_FINGER_C2H2_1"/>
    <property type="match status" value="5"/>
</dbReference>
<dbReference type="InterPro" id="IPR013087">
    <property type="entry name" value="Znf_C2H2_type"/>
</dbReference>
<accession>A0A7R9PGE7</accession>
<dbReference type="EMBL" id="OE839152">
    <property type="protein sequence ID" value="CAD7585869.1"/>
    <property type="molecule type" value="Genomic_DNA"/>
</dbReference>
<protein>
    <recommendedName>
        <fullName evidence="6">C2H2-type domain-containing protein</fullName>
    </recommendedName>
</protein>
<dbReference type="PANTHER" id="PTHR24379">
    <property type="entry name" value="KRAB AND ZINC FINGER DOMAIN-CONTAINING"/>
    <property type="match status" value="1"/>
</dbReference>
<reference evidence="7" key="1">
    <citation type="submission" date="2020-11" db="EMBL/GenBank/DDBJ databases">
        <authorList>
            <person name="Tran Van P."/>
        </authorList>
    </citation>
    <scope>NUCLEOTIDE SEQUENCE</scope>
</reference>
<feature type="domain" description="C2H2-type" evidence="6">
    <location>
        <begin position="575"/>
        <end position="597"/>
    </location>
</feature>
<dbReference type="FunFam" id="3.30.160.60:FF:000100">
    <property type="entry name" value="Zinc finger 45-like"/>
    <property type="match status" value="1"/>
</dbReference>
<dbReference type="PANTHER" id="PTHR24379:SF121">
    <property type="entry name" value="C2H2-TYPE DOMAIN-CONTAINING PROTEIN"/>
    <property type="match status" value="1"/>
</dbReference>
<dbReference type="AlphaFoldDB" id="A0A7R9PGE7"/>
<keyword evidence="3 5" id="KW-0863">Zinc-finger</keyword>
<evidence type="ECO:0000256" key="3">
    <source>
        <dbReference type="ARBA" id="ARBA00022771"/>
    </source>
</evidence>
<dbReference type="SUPFAM" id="SSF57667">
    <property type="entry name" value="beta-beta-alpha zinc fingers"/>
    <property type="match status" value="3"/>
</dbReference>
<evidence type="ECO:0000259" key="6">
    <source>
        <dbReference type="PROSITE" id="PS50157"/>
    </source>
</evidence>
<dbReference type="GO" id="GO:0008270">
    <property type="term" value="F:zinc ion binding"/>
    <property type="evidence" value="ECO:0007669"/>
    <property type="project" value="UniProtKB-KW"/>
</dbReference>
<feature type="domain" description="C2H2-type" evidence="6">
    <location>
        <begin position="490"/>
        <end position="513"/>
    </location>
</feature>
<evidence type="ECO:0000256" key="4">
    <source>
        <dbReference type="ARBA" id="ARBA00022833"/>
    </source>
</evidence>
<dbReference type="Pfam" id="PF13912">
    <property type="entry name" value="zf-C2H2_6"/>
    <property type="match status" value="1"/>
</dbReference>
<dbReference type="SMART" id="SM00355">
    <property type="entry name" value="ZnF_C2H2"/>
    <property type="match status" value="9"/>
</dbReference>
<name>A0A7R9PGE7_TIMGE</name>
<feature type="domain" description="C2H2-type" evidence="6">
    <location>
        <begin position="518"/>
        <end position="545"/>
    </location>
</feature>
<evidence type="ECO:0000313" key="7">
    <source>
        <dbReference type="EMBL" id="CAD7585869.1"/>
    </source>
</evidence>
<keyword evidence="2" id="KW-0677">Repeat</keyword>
<keyword evidence="4" id="KW-0862">Zinc</keyword>
<dbReference type="PROSITE" id="PS50157">
    <property type="entry name" value="ZINC_FINGER_C2H2_2"/>
    <property type="match status" value="7"/>
</dbReference>
<feature type="domain" description="C2H2-type" evidence="6">
    <location>
        <begin position="430"/>
        <end position="457"/>
    </location>
</feature>
<evidence type="ECO:0000256" key="2">
    <source>
        <dbReference type="ARBA" id="ARBA00022737"/>
    </source>
</evidence>
<sequence length="745" mass="85077">MMFSSAARSSKRRDDETGLERLVVAKERQDNQCVEWRRVVMQRQVVNICLIFEWAQVVVSQTYLDSLPANSFEAKQVLLKEIAMSAKVEVELEEECVIIVGSWNAILKTQLLLVQCLAKAKGTSVTQGDKSLSSIEDIYSETRNIHNSPTKRPASKVLCYFRQKYLNHKRQRQRRIHKNLSNIKHHTDSSKVLDDCGTITKELAQDYKPMQESEVYVDIALSGPVPSSAQLLSTQGIAPVLQEGDNSLGKLLLDNSPLPRNLNSSETLCKSFANTLEDLNEINNGKENIHQFSVIPRRKPFLDVSDGVSENIQNCLSPKSLNMKEKKKNYEKLAPYKYFCPNCSFKTKRESHYKRHQKLHKQISQVFSCDKCNFTCIRQGVLRRHKMTHNAVDFACDKCNYRTDHYKYLLKHKRLKHWNNNKVTSEKKTLSCDDCEYSTTKLHLMERHKRSHHNTKRDMDFQCQQCSYKAIRKEHFMRHVNNVHNDKRPYLCDHCGKSFKRSDALKHHTFTTHGLSAYQCQVCSKIFRTQAQLNTHLAVHSNIRAFLCEVCGSSFKTRAAQYKHVLHIHKNPKAYSCTQCSRKFNTNYALRRHTKQHRPLALSSASIKLILWDGGWEGERHGVASQPTKVSFRVNKNSWILETAGQLANALVVLSSTAEDGEIEVRISVGLDNKTNCMQLLEETSGVFCENPIIEMDATASLGMHIGSDSHMPPLTGNTLLIQDSLQLTLNDNQTAIAVQVIGVI</sequence>